<dbReference type="EMBL" id="FMZO01000034">
    <property type="protein sequence ID" value="SDE31191.1"/>
    <property type="molecule type" value="Genomic_DNA"/>
</dbReference>
<sequence>MTTQQIIESFGQGKTGNCVSIAVIKAGIQIFGLDNVVIFEPTNKNGYLFFMKDGFESTLSEDELKTTIDGSKFTCLQDKKVFDYANLCFSAMAKRALVEKHEGASTIKNAVAALNNGENYHKGAAWIGLRHYKREVGLKYVMNYRGIVGASRKHCFFCSEGVVDHWGKPDKINLIARIKYSTYNYYRIAQDPIY</sequence>
<dbReference type="Proteomes" id="UP000198757">
    <property type="component" value="Unassembled WGS sequence"/>
</dbReference>
<proteinExistence type="predicted"/>
<accession>A0A1G7BVQ2</accession>
<dbReference type="RefSeq" id="WP_090393638.1">
    <property type="nucleotide sequence ID" value="NZ_FMZO01000034.1"/>
</dbReference>
<keyword evidence="2" id="KW-1185">Reference proteome</keyword>
<evidence type="ECO:0000313" key="1">
    <source>
        <dbReference type="EMBL" id="SDE31191.1"/>
    </source>
</evidence>
<gene>
    <name evidence="1" type="ORF">SAMN04487894_13414</name>
</gene>
<dbReference type="STRING" id="1285928.SAMN04487894_13414"/>
<organism evidence="1 2">
    <name type="scientific">Niabella drilacis (strain DSM 25811 / CCM 8410 / CCUG 62505 / LMG 26954 / E90)</name>
    <dbReference type="NCBI Taxonomy" id="1285928"/>
    <lineage>
        <taxon>Bacteria</taxon>
        <taxon>Pseudomonadati</taxon>
        <taxon>Bacteroidota</taxon>
        <taxon>Chitinophagia</taxon>
        <taxon>Chitinophagales</taxon>
        <taxon>Chitinophagaceae</taxon>
        <taxon>Niabella</taxon>
    </lineage>
</organism>
<evidence type="ECO:0000313" key="2">
    <source>
        <dbReference type="Proteomes" id="UP000198757"/>
    </source>
</evidence>
<dbReference type="OrthoDB" id="1333250at2"/>
<reference evidence="2" key="1">
    <citation type="submission" date="2016-10" db="EMBL/GenBank/DDBJ databases">
        <authorList>
            <person name="Varghese N."/>
            <person name="Submissions S."/>
        </authorList>
    </citation>
    <scope>NUCLEOTIDE SEQUENCE [LARGE SCALE GENOMIC DNA]</scope>
    <source>
        <strain evidence="2">DSM 25811 / CCM 8410 / LMG 26954 / E90</strain>
    </source>
</reference>
<dbReference type="AlphaFoldDB" id="A0A1G7BVQ2"/>
<protein>
    <submittedName>
        <fullName evidence="1">Uncharacterized protein</fullName>
    </submittedName>
</protein>
<name>A0A1G7BVQ2_NIADE</name>